<gene>
    <name evidence="3" type="ORF">OHV25_00125</name>
    <name evidence="4" type="ORF">OHV25_01375</name>
    <name evidence="5" type="ORF">OHV25_39715</name>
</gene>
<dbReference type="EMBL" id="CP108253">
    <property type="protein sequence ID" value="WTU45256.1"/>
    <property type="molecule type" value="Genomic_DNA"/>
</dbReference>
<reference evidence="5" key="1">
    <citation type="submission" date="2022-10" db="EMBL/GenBank/DDBJ databases">
        <title>The complete genomes of actinobacterial strains from the NBC collection.</title>
        <authorList>
            <person name="Joergensen T.S."/>
            <person name="Alvarez Arevalo M."/>
            <person name="Sterndorff E.B."/>
            <person name="Faurdal D."/>
            <person name="Vuksanovic O."/>
            <person name="Mourched A.-S."/>
            <person name="Charusanti P."/>
            <person name="Shaw S."/>
            <person name="Blin K."/>
            <person name="Weber T."/>
        </authorList>
    </citation>
    <scope>NUCLEOTIDE SEQUENCE</scope>
    <source>
        <strain evidence="5">NBC_00060</strain>
    </source>
</reference>
<dbReference type="GO" id="GO:0003677">
    <property type="term" value="F:DNA binding"/>
    <property type="evidence" value="ECO:0007669"/>
    <property type="project" value="InterPro"/>
</dbReference>
<evidence type="ECO:0000313" key="5">
    <source>
        <dbReference type="EMBL" id="WTU45256.1"/>
    </source>
</evidence>
<organism evidence="5">
    <name type="scientific">Streptomyces sp. NBC_00060</name>
    <dbReference type="NCBI Taxonomy" id="2975636"/>
    <lineage>
        <taxon>Bacteria</taxon>
        <taxon>Bacillati</taxon>
        <taxon>Actinomycetota</taxon>
        <taxon>Actinomycetes</taxon>
        <taxon>Kitasatosporales</taxon>
        <taxon>Streptomycetaceae</taxon>
        <taxon>Streptomyces</taxon>
    </lineage>
</organism>
<feature type="region of interest" description="Disordered" evidence="1">
    <location>
        <begin position="423"/>
        <end position="459"/>
    </location>
</feature>
<dbReference type="EMBL" id="CP108253">
    <property type="protein sequence ID" value="WTU38103.1"/>
    <property type="molecule type" value="Genomic_DNA"/>
</dbReference>
<dbReference type="InterPro" id="IPR012337">
    <property type="entry name" value="RNaseH-like_sf"/>
</dbReference>
<dbReference type="GO" id="GO:0004803">
    <property type="term" value="F:transposase activity"/>
    <property type="evidence" value="ECO:0007669"/>
    <property type="project" value="InterPro"/>
</dbReference>
<dbReference type="InterPro" id="IPR002559">
    <property type="entry name" value="Transposase_11"/>
</dbReference>
<dbReference type="GO" id="GO:0006313">
    <property type="term" value="P:DNA transposition"/>
    <property type="evidence" value="ECO:0007669"/>
    <property type="project" value="InterPro"/>
</dbReference>
<protein>
    <submittedName>
        <fullName evidence="5">Transposase</fullName>
    </submittedName>
</protein>
<accession>A0AAU2HE89</accession>
<evidence type="ECO:0000313" key="3">
    <source>
        <dbReference type="EMBL" id="WTU38103.1"/>
    </source>
</evidence>
<proteinExistence type="predicted"/>
<dbReference type="Pfam" id="PF01609">
    <property type="entry name" value="DDE_Tnp_1"/>
    <property type="match status" value="1"/>
</dbReference>
<feature type="domain" description="Transposase IS4-like" evidence="2">
    <location>
        <begin position="171"/>
        <end position="383"/>
    </location>
</feature>
<evidence type="ECO:0000256" key="1">
    <source>
        <dbReference type="SAM" id="MobiDB-lite"/>
    </source>
</evidence>
<feature type="compositionally biased region" description="Low complexity" evidence="1">
    <location>
        <begin position="435"/>
        <end position="447"/>
    </location>
</feature>
<evidence type="ECO:0000259" key="2">
    <source>
        <dbReference type="Pfam" id="PF01609"/>
    </source>
</evidence>
<sequence length="459" mass="50982">MAVAVSVLGPGMSRQGQANLMRFRRSWYACLVRRADALFELTDALLAAGPVVSLPYLSLDGLHRRGHGSTYAALAQGRVDPEAARELLADSLPGVSCPVFAVDVSVWVRSDAECSPGRGYYYHPSRHSAGQPIVAGWAYSWLAGLELSTNSWSAPVDARRLLPGENPSTIAARQIRGLLQRRPELGARSPLFVFDGGYDSVRLALDLTGSPAQILVRVRSDRCFYADPPPRRTTVAGRPRRHGAKFTCADPATWPTPDSVHSCADEQYGVVTVQLWHRLHAKTQQHDGHGSRGPRPVVPGTVVRLSVDRLPGRARAPKTLWLWWAGPSGQVPDPDLLWRAYTRRFDIEHTFRFARQTLNWTLPRPRTPEQADRWTWIVLVAYTQLRLARPLVTDHRLPWEKPLPSNRLTPGRVRRRFRHVQAAVGTLTNPPQPCGRSTGRPPGSRRGPAPRHPAVKTTA</sequence>
<dbReference type="AlphaFoldDB" id="A0AAU2HE89"/>
<evidence type="ECO:0000313" key="4">
    <source>
        <dbReference type="EMBL" id="WTU38302.1"/>
    </source>
</evidence>
<dbReference type="EMBL" id="CP108253">
    <property type="protein sequence ID" value="WTU38302.1"/>
    <property type="molecule type" value="Genomic_DNA"/>
</dbReference>
<name>A0AAU2HE89_9ACTN</name>
<dbReference type="SUPFAM" id="SSF53098">
    <property type="entry name" value="Ribonuclease H-like"/>
    <property type="match status" value="1"/>
</dbReference>
<dbReference type="NCBIfam" id="NF041680">
    <property type="entry name" value="transp_NF041680"/>
    <property type="match status" value="1"/>
</dbReference>